<sequence length="788" mass="89695">MRRLFPHEKRVKLNDDTSGHYSFNKGNNQTNICLIRAPLLSLLTVEAGTPIWLKPFKSPLEGHTPGISEESQRKTLGCRIRTDTKSFLKDFRTGTYEEKREALEDLPPDNPLVLYTSAPDDPVQVTIKVDSILSRFLRDHQRQGVQFIFDCLMGLKEFEGRGCILADDMGLGKTLQSITVMWTLLNQGLDNKPAARKCAIICPASLVNNWESEIKKWLRGRCPCTAIADSSRERVISSFEGFKYDRNSRVIISSYETYRMHCGYLEGVNIDLLICDEAHRLKNDKTRTAQSISASSAKMRLMLSGTPIQNDLNEFYSLISLCNPDVLGDVNNFRKNFANPILIGREPDATPAEQQKASERLLELSNITNQFVLRRTNALLAKVLPPKIIMNVFCKLSDVQKRLYKSFITSKKCKNMMNQDTVPKSGLTAIQSLMKLCNHPYLLKKGGVLSSPDVDSLLTAIEDNSKNKYKNCRSDLSGKFLLLFRLLYHIRRSGNDRVVIISNYTQTLDLFERLCKECKYPFERLDGATSIKKRHKLVTSFNDPNSNSFIFLLSSKAGGCGINLIGANRLVLFDPDWNPANDKQALARVWRDGQNKVCYIYRFFSSGTIEEKIYQRQICKDGLSSMLVTDGTNELKDSLSGELLKNIFDYKEEVISDTHDLIECKRCLTEEGQLPHVPQMKEFLEDDLNTWAHHTDLTTVPDEYLVKAALSKEPAIEYEDTEVDMDFMPVSFVMSCRIEFEKVQENTEMEMKAKKIVKSETVSTAFNSESEDEYVPEEDNLFSSDEDD</sequence>
<evidence type="ECO:0000256" key="5">
    <source>
        <dbReference type="SAM" id="MobiDB-lite"/>
    </source>
</evidence>
<protein>
    <submittedName>
        <fullName evidence="8">Recombinational repair protein</fullName>
    </submittedName>
</protein>
<keyword evidence="1" id="KW-0547">Nucleotide-binding</keyword>
<dbReference type="InterPro" id="IPR001650">
    <property type="entry name" value="Helicase_C-like"/>
</dbReference>
<evidence type="ECO:0000256" key="1">
    <source>
        <dbReference type="ARBA" id="ARBA00022741"/>
    </source>
</evidence>
<dbReference type="Pfam" id="PF00271">
    <property type="entry name" value="Helicase_C"/>
    <property type="match status" value="1"/>
</dbReference>
<dbReference type="InterPro" id="IPR038718">
    <property type="entry name" value="SNF2-like_sf"/>
</dbReference>
<dbReference type="SUPFAM" id="SSF52540">
    <property type="entry name" value="P-loop containing nucleoside triphosphate hydrolases"/>
    <property type="match status" value="2"/>
</dbReference>
<dbReference type="Gene3D" id="3.40.50.300">
    <property type="entry name" value="P-loop containing nucleotide triphosphate hydrolases"/>
    <property type="match status" value="1"/>
</dbReference>
<feature type="compositionally biased region" description="Acidic residues" evidence="5">
    <location>
        <begin position="769"/>
        <end position="788"/>
    </location>
</feature>
<proteinExistence type="predicted"/>
<dbReference type="InterPro" id="IPR049730">
    <property type="entry name" value="SNF2/RAD54-like_C"/>
</dbReference>
<dbReference type="CDD" id="cd18004">
    <property type="entry name" value="DEXHc_RAD54"/>
    <property type="match status" value="1"/>
</dbReference>
<evidence type="ECO:0000256" key="3">
    <source>
        <dbReference type="ARBA" id="ARBA00022806"/>
    </source>
</evidence>
<dbReference type="GO" id="GO:0005524">
    <property type="term" value="F:ATP binding"/>
    <property type="evidence" value="ECO:0007669"/>
    <property type="project" value="UniProtKB-KW"/>
</dbReference>
<dbReference type="Gene3D" id="3.40.50.10810">
    <property type="entry name" value="Tandem AAA-ATPase domain"/>
    <property type="match status" value="1"/>
</dbReference>
<feature type="domain" description="Helicase ATP-binding" evidence="6">
    <location>
        <begin position="154"/>
        <end position="325"/>
    </location>
</feature>
<keyword evidence="4" id="KW-0067">ATP-binding</keyword>
<evidence type="ECO:0000256" key="2">
    <source>
        <dbReference type="ARBA" id="ARBA00022801"/>
    </source>
</evidence>
<dbReference type="Proteomes" id="UP000244811">
    <property type="component" value="Chromosome 1"/>
</dbReference>
<dbReference type="GO" id="GO:0015616">
    <property type="term" value="F:DNA translocase activity"/>
    <property type="evidence" value="ECO:0007669"/>
    <property type="project" value="TreeGrafter"/>
</dbReference>
<evidence type="ECO:0000256" key="4">
    <source>
        <dbReference type="ARBA" id="ARBA00022840"/>
    </source>
</evidence>
<evidence type="ECO:0000313" key="8">
    <source>
        <dbReference type="EMBL" id="UKK00607.2"/>
    </source>
</evidence>
<dbReference type="GO" id="GO:0005634">
    <property type="term" value="C:nucleus"/>
    <property type="evidence" value="ECO:0007669"/>
    <property type="project" value="TreeGrafter"/>
</dbReference>
<dbReference type="SMART" id="SM00487">
    <property type="entry name" value="DEXDc"/>
    <property type="match status" value="1"/>
</dbReference>
<dbReference type="FunFam" id="3.40.50.300:FF:000332">
    <property type="entry name" value="DNA repair and recombination protein RAD54-like"/>
    <property type="match status" value="1"/>
</dbReference>
<dbReference type="InterPro" id="IPR000330">
    <property type="entry name" value="SNF2_N"/>
</dbReference>
<dbReference type="PROSITE" id="PS51192">
    <property type="entry name" value="HELICASE_ATP_BIND_1"/>
    <property type="match status" value="1"/>
</dbReference>
<dbReference type="CDD" id="cd18793">
    <property type="entry name" value="SF2_C_SNF"/>
    <property type="match status" value="1"/>
</dbReference>
<organism evidence="8 9">
    <name type="scientific">Theileria orientalis</name>
    <dbReference type="NCBI Taxonomy" id="68886"/>
    <lineage>
        <taxon>Eukaryota</taxon>
        <taxon>Sar</taxon>
        <taxon>Alveolata</taxon>
        <taxon>Apicomplexa</taxon>
        <taxon>Aconoidasida</taxon>
        <taxon>Piroplasmida</taxon>
        <taxon>Theileriidae</taxon>
        <taxon>Theileria</taxon>
    </lineage>
</organism>
<dbReference type="EMBL" id="CP056069">
    <property type="protein sequence ID" value="UKK00607.2"/>
    <property type="molecule type" value="Genomic_DNA"/>
</dbReference>
<name>A0A976MAD3_THEOR</name>
<gene>
    <name evidence="8" type="ORF">MACK_000681</name>
</gene>
<evidence type="ECO:0000259" key="6">
    <source>
        <dbReference type="PROSITE" id="PS51192"/>
    </source>
</evidence>
<dbReference type="Gene3D" id="1.20.120.850">
    <property type="entry name" value="SWI2/SNF2 ATPases, N-terminal domain"/>
    <property type="match status" value="1"/>
</dbReference>
<dbReference type="PANTHER" id="PTHR45629">
    <property type="entry name" value="SNF2/RAD54 FAMILY MEMBER"/>
    <property type="match status" value="1"/>
</dbReference>
<dbReference type="SMART" id="SM00490">
    <property type="entry name" value="HELICc"/>
    <property type="match status" value="1"/>
</dbReference>
<dbReference type="InterPro" id="IPR014001">
    <property type="entry name" value="Helicase_ATP-bd"/>
</dbReference>
<dbReference type="InterPro" id="IPR027417">
    <property type="entry name" value="P-loop_NTPase"/>
</dbReference>
<dbReference type="GO" id="GO:0004386">
    <property type="term" value="F:helicase activity"/>
    <property type="evidence" value="ECO:0007669"/>
    <property type="project" value="UniProtKB-KW"/>
</dbReference>
<evidence type="ECO:0000259" key="7">
    <source>
        <dbReference type="PROSITE" id="PS51194"/>
    </source>
</evidence>
<accession>A0A976MAD3</accession>
<feature type="region of interest" description="Disordered" evidence="5">
    <location>
        <begin position="765"/>
        <end position="788"/>
    </location>
</feature>
<dbReference type="PANTHER" id="PTHR45629:SF7">
    <property type="entry name" value="DNA EXCISION REPAIR PROTEIN ERCC-6-RELATED"/>
    <property type="match status" value="1"/>
</dbReference>
<dbReference type="GO" id="GO:0016787">
    <property type="term" value="F:hydrolase activity"/>
    <property type="evidence" value="ECO:0007669"/>
    <property type="project" value="UniProtKB-KW"/>
</dbReference>
<dbReference type="InterPro" id="IPR050496">
    <property type="entry name" value="SNF2_RAD54_helicase_repair"/>
</dbReference>
<keyword evidence="3" id="KW-0347">Helicase</keyword>
<dbReference type="GO" id="GO:0007131">
    <property type="term" value="P:reciprocal meiotic recombination"/>
    <property type="evidence" value="ECO:0007669"/>
    <property type="project" value="TreeGrafter"/>
</dbReference>
<reference evidence="8" key="1">
    <citation type="submission" date="2022-07" db="EMBL/GenBank/DDBJ databases">
        <title>Evaluation of T. orientalis genome assembly methods using nanopore sequencing and analysis of variation between genomes.</title>
        <authorList>
            <person name="Yam J."/>
            <person name="Micallef M.L."/>
            <person name="Liu M."/>
            <person name="Djordjevic S.P."/>
            <person name="Bogema D.R."/>
            <person name="Jenkins C."/>
        </authorList>
    </citation>
    <scope>NUCLEOTIDE SEQUENCE</scope>
    <source>
        <strain evidence="8">Goon Nure</strain>
    </source>
</reference>
<dbReference type="GO" id="GO:0045003">
    <property type="term" value="P:double-strand break repair via synthesis-dependent strand annealing"/>
    <property type="evidence" value="ECO:0007669"/>
    <property type="project" value="TreeGrafter"/>
</dbReference>
<dbReference type="Pfam" id="PF00176">
    <property type="entry name" value="SNF2-rel_dom"/>
    <property type="match status" value="1"/>
</dbReference>
<dbReference type="AlphaFoldDB" id="A0A976MAD3"/>
<evidence type="ECO:0000313" key="9">
    <source>
        <dbReference type="Proteomes" id="UP000244811"/>
    </source>
</evidence>
<keyword evidence="2" id="KW-0378">Hydrolase</keyword>
<feature type="domain" description="Helicase C-terminal" evidence="7">
    <location>
        <begin position="482"/>
        <end position="640"/>
    </location>
</feature>
<dbReference type="PROSITE" id="PS51194">
    <property type="entry name" value="HELICASE_CTER"/>
    <property type="match status" value="1"/>
</dbReference>